<feature type="chain" id="PRO_5041972936" description="glycerophosphodiester phosphodiesterase" evidence="8">
    <location>
        <begin position="24"/>
        <end position="403"/>
    </location>
</feature>
<feature type="compositionally biased region" description="Pro residues" evidence="7">
    <location>
        <begin position="35"/>
        <end position="44"/>
    </location>
</feature>
<dbReference type="EMBL" id="JAKCXM010000302">
    <property type="protein sequence ID" value="KAJ0396287.1"/>
    <property type="molecule type" value="Genomic_DNA"/>
</dbReference>
<evidence type="ECO:0000256" key="5">
    <source>
        <dbReference type="ARBA" id="ARBA00022801"/>
    </source>
</evidence>
<keyword evidence="4" id="KW-0319">Glycerol metabolism</keyword>
<dbReference type="InterPro" id="IPR017946">
    <property type="entry name" value="PLC-like_Pdiesterase_TIM-brl"/>
</dbReference>
<evidence type="ECO:0000256" key="3">
    <source>
        <dbReference type="ARBA" id="ARBA00022729"/>
    </source>
</evidence>
<evidence type="ECO:0000256" key="7">
    <source>
        <dbReference type="SAM" id="MobiDB-lite"/>
    </source>
</evidence>
<dbReference type="Proteomes" id="UP001209570">
    <property type="component" value="Unassembled WGS sequence"/>
</dbReference>
<evidence type="ECO:0000256" key="8">
    <source>
        <dbReference type="SAM" id="SignalP"/>
    </source>
</evidence>
<evidence type="ECO:0000256" key="1">
    <source>
        <dbReference type="ARBA" id="ARBA00007277"/>
    </source>
</evidence>
<dbReference type="SUPFAM" id="SSF51695">
    <property type="entry name" value="PLC-like phosphodiesterases"/>
    <property type="match status" value="1"/>
</dbReference>
<dbReference type="GO" id="GO:0006629">
    <property type="term" value="P:lipid metabolic process"/>
    <property type="evidence" value="ECO:0007669"/>
    <property type="project" value="InterPro"/>
</dbReference>
<dbReference type="Pfam" id="PF03009">
    <property type="entry name" value="GDPD"/>
    <property type="match status" value="1"/>
</dbReference>
<dbReference type="AlphaFoldDB" id="A0AAD5LFK3"/>
<proteinExistence type="inferred from homology"/>
<dbReference type="PROSITE" id="PS51704">
    <property type="entry name" value="GP_PDE"/>
    <property type="match status" value="1"/>
</dbReference>
<evidence type="ECO:0000256" key="6">
    <source>
        <dbReference type="ARBA" id="ARBA00047512"/>
    </source>
</evidence>
<feature type="signal peptide" evidence="8">
    <location>
        <begin position="1"/>
        <end position="23"/>
    </location>
</feature>
<dbReference type="PANTHER" id="PTHR43620:SF7">
    <property type="entry name" value="GLYCEROPHOSPHODIESTER PHOSPHODIESTERASE GDPD5-RELATED"/>
    <property type="match status" value="1"/>
</dbReference>
<protein>
    <recommendedName>
        <fullName evidence="2">glycerophosphodiester phosphodiesterase</fullName>
        <ecNumber evidence="2">3.1.4.46</ecNumber>
    </recommendedName>
</protein>
<evidence type="ECO:0000256" key="2">
    <source>
        <dbReference type="ARBA" id="ARBA00012247"/>
    </source>
</evidence>
<keyword evidence="11" id="KW-1185">Reference proteome</keyword>
<dbReference type="EC" id="3.1.4.46" evidence="2"/>
<feature type="domain" description="GP-PDE" evidence="9">
    <location>
        <begin position="50"/>
        <end position="398"/>
    </location>
</feature>
<evidence type="ECO:0000259" key="9">
    <source>
        <dbReference type="PROSITE" id="PS51704"/>
    </source>
</evidence>
<reference evidence="10" key="1">
    <citation type="submission" date="2021-12" db="EMBL/GenBank/DDBJ databases">
        <title>Prjna785345.</title>
        <authorList>
            <person name="Rujirawat T."/>
            <person name="Krajaejun T."/>
        </authorList>
    </citation>
    <scope>NUCLEOTIDE SEQUENCE</scope>
    <source>
        <strain evidence="10">Pi057C3</strain>
    </source>
</reference>
<dbReference type="GO" id="GO:0006071">
    <property type="term" value="P:glycerol metabolic process"/>
    <property type="evidence" value="ECO:0007669"/>
    <property type="project" value="UniProtKB-KW"/>
</dbReference>
<dbReference type="CDD" id="cd08602">
    <property type="entry name" value="GDPD_ScGlpQ1_like"/>
    <property type="match status" value="1"/>
</dbReference>
<keyword evidence="5" id="KW-0378">Hydrolase</keyword>
<comment type="similarity">
    <text evidence="1">Belongs to the glycerophosphoryl diester phosphodiesterase family.</text>
</comment>
<evidence type="ECO:0000313" key="11">
    <source>
        <dbReference type="Proteomes" id="UP001209570"/>
    </source>
</evidence>
<dbReference type="PANTHER" id="PTHR43620">
    <property type="entry name" value="GLYCEROPHOSPHORYL DIESTER PHOSPHODIESTERASE"/>
    <property type="match status" value="1"/>
</dbReference>
<dbReference type="InterPro" id="IPR018247">
    <property type="entry name" value="EF_Hand_1_Ca_BS"/>
</dbReference>
<dbReference type="Gene3D" id="3.20.20.190">
    <property type="entry name" value="Phosphatidylinositol (PI) phosphodiesterase"/>
    <property type="match status" value="1"/>
</dbReference>
<accession>A0AAD5LFK3</accession>
<keyword evidence="3 8" id="KW-0732">Signal</keyword>
<gene>
    <name evidence="10" type="ORF">P43SY_005399</name>
</gene>
<comment type="catalytic activity">
    <reaction evidence="6">
        <text>a sn-glycero-3-phosphodiester + H2O = an alcohol + sn-glycerol 3-phosphate + H(+)</text>
        <dbReference type="Rhea" id="RHEA:12969"/>
        <dbReference type="ChEBI" id="CHEBI:15377"/>
        <dbReference type="ChEBI" id="CHEBI:15378"/>
        <dbReference type="ChEBI" id="CHEBI:30879"/>
        <dbReference type="ChEBI" id="CHEBI:57597"/>
        <dbReference type="ChEBI" id="CHEBI:83408"/>
        <dbReference type="EC" id="3.1.4.46"/>
    </reaction>
</comment>
<sequence length="403" mass="44297">MVKIWYTGIVALLVAVATSGVSAGRSLCDDDSAPTPAPTRPGPAPEKRRAVVIGHRGAPGYLPDHTLEGYTLAIEHGADFIEPDLVSTKDGVLIVRHEPNLIETTDVSSRPEFADRKKVLDVDGFPMFGFFASDFTLAEIKTLRAIQPMSDRDQSYNGKFSVATFDEVIALAQAKTKELGRPIGIYPETKHPTMHRKLGLPLEEKLIAALTQAGWNSPDAPVIIQSFESENLKALRKQTRVKLAQLVNGGSVDYKTGQIRGDLRPYDWVQAGRNGSYPDMVTPEGLREIATYADIVAPFKGYLARTVALKLHADGNYPVDANGDGRVDDSDYRIVPNPQLFADAHAVGLKVHTWTFRNEAYRLASDYKGDPEQEYLKFFELGIDGVFSDYAKTAVAARTKFLS</sequence>
<comment type="caution">
    <text evidence="10">The sequence shown here is derived from an EMBL/GenBank/DDBJ whole genome shotgun (WGS) entry which is preliminary data.</text>
</comment>
<feature type="region of interest" description="Disordered" evidence="7">
    <location>
        <begin position="25"/>
        <end position="47"/>
    </location>
</feature>
<organism evidence="10 11">
    <name type="scientific">Pythium insidiosum</name>
    <name type="common">Pythiosis disease agent</name>
    <dbReference type="NCBI Taxonomy" id="114742"/>
    <lineage>
        <taxon>Eukaryota</taxon>
        <taxon>Sar</taxon>
        <taxon>Stramenopiles</taxon>
        <taxon>Oomycota</taxon>
        <taxon>Peronosporomycetes</taxon>
        <taxon>Pythiales</taxon>
        <taxon>Pythiaceae</taxon>
        <taxon>Pythium</taxon>
    </lineage>
</organism>
<dbReference type="InterPro" id="IPR030395">
    <property type="entry name" value="GP_PDE_dom"/>
</dbReference>
<evidence type="ECO:0000313" key="10">
    <source>
        <dbReference type="EMBL" id="KAJ0396287.1"/>
    </source>
</evidence>
<name>A0AAD5LFK3_PYTIN</name>
<dbReference type="GO" id="GO:0008889">
    <property type="term" value="F:glycerophosphodiester phosphodiesterase activity"/>
    <property type="evidence" value="ECO:0007669"/>
    <property type="project" value="UniProtKB-EC"/>
</dbReference>
<dbReference type="PROSITE" id="PS00018">
    <property type="entry name" value="EF_HAND_1"/>
    <property type="match status" value="1"/>
</dbReference>
<evidence type="ECO:0000256" key="4">
    <source>
        <dbReference type="ARBA" id="ARBA00022798"/>
    </source>
</evidence>